<dbReference type="PANTHER" id="PTHR36849">
    <property type="entry name" value="CYTOPLASMIC PROTEIN-RELATED"/>
    <property type="match status" value="1"/>
</dbReference>
<proteinExistence type="predicted"/>
<dbReference type="Proteomes" id="UP001065682">
    <property type="component" value="Unassembled WGS sequence"/>
</dbReference>
<accession>A0A9E5DFB9</accession>
<comment type="caution">
    <text evidence="1">The sequence shown here is derived from an EMBL/GenBank/DDBJ whole genome shotgun (WGS) entry which is preliminary data.</text>
</comment>
<gene>
    <name evidence="1" type="ORF">FKB36_08305</name>
</gene>
<dbReference type="InterPro" id="IPR052552">
    <property type="entry name" value="YeaO-like"/>
</dbReference>
<keyword evidence="2" id="KW-1185">Reference proteome</keyword>
<reference evidence="1" key="1">
    <citation type="submission" date="2019-06" db="EMBL/GenBank/DDBJ databases">
        <title>Methanoculleus strain from Tamsui River, Taipei, Taiwan.</title>
        <authorList>
            <person name="You Y.-T."/>
            <person name="Chen S.-C."/>
            <person name="Lai S.-J."/>
            <person name="Lee Y.-C."/>
            <person name="Lai M.-C."/>
        </authorList>
    </citation>
    <scope>NUCLEOTIDE SEQUENCE</scope>
    <source>
        <strain evidence="1">Afa-1</strain>
    </source>
</reference>
<dbReference type="Pfam" id="PF22752">
    <property type="entry name" value="DUF488-N3i"/>
    <property type="match status" value="1"/>
</dbReference>
<name>A0A9E5DFB9_9EURY</name>
<evidence type="ECO:0000313" key="1">
    <source>
        <dbReference type="EMBL" id="MCT8337485.1"/>
    </source>
</evidence>
<dbReference type="PANTHER" id="PTHR36849:SF1">
    <property type="entry name" value="CYTOPLASMIC PROTEIN"/>
    <property type="match status" value="1"/>
</dbReference>
<dbReference type="RefSeq" id="WP_261597589.1">
    <property type="nucleotide sequence ID" value="NZ_VHLL01000004.1"/>
</dbReference>
<protein>
    <submittedName>
        <fullName evidence="1">DUF488 domain-containing protein</fullName>
    </submittedName>
</protein>
<dbReference type="AlphaFoldDB" id="A0A9E5DFB9"/>
<dbReference type="EMBL" id="VHLL01000004">
    <property type="protein sequence ID" value="MCT8337485.1"/>
    <property type="molecule type" value="Genomic_DNA"/>
</dbReference>
<evidence type="ECO:0000313" key="2">
    <source>
        <dbReference type="Proteomes" id="UP001065682"/>
    </source>
</evidence>
<sequence length="114" mass="13526">MIRTKRVYEEPSETDGLRVLVDRLWPRGVSKERANLDRWEKDLAPTNELRKWFGHDPAKWEEFLRRYRVEVEGKEELLAELQKEATAGTVTLLYAAKDEEHNNAVALKRYIEEK</sequence>
<organism evidence="1 2">
    <name type="scientific">Methanoculleus formosensis</name>
    <dbReference type="NCBI Taxonomy" id="2590886"/>
    <lineage>
        <taxon>Archaea</taxon>
        <taxon>Methanobacteriati</taxon>
        <taxon>Methanobacteriota</taxon>
        <taxon>Stenosarchaea group</taxon>
        <taxon>Methanomicrobia</taxon>
        <taxon>Methanomicrobiales</taxon>
        <taxon>Methanomicrobiaceae</taxon>
        <taxon>Methanoculleus</taxon>
    </lineage>
</organism>